<dbReference type="PROSITE" id="PS51257">
    <property type="entry name" value="PROKAR_LIPOPROTEIN"/>
    <property type="match status" value="1"/>
</dbReference>
<reference evidence="2" key="2">
    <citation type="submission" date="2023-06" db="EMBL/GenBank/DDBJ databases">
        <authorList>
            <person name="Lucena T."/>
            <person name="Sun Q."/>
        </authorList>
    </citation>
    <scope>NUCLEOTIDE SEQUENCE</scope>
    <source>
        <strain evidence="2">CECT 8869</strain>
    </source>
</reference>
<sequence length="456" mass="50133">MCVTKNKILNSLMASLVLLITGCVDDRDFDKLETFCNDEQYDTITIGELKAMFTGDTAQIQEDLVIEGYVTSSDQSGNFYNVLHIQDSRSNPTHGLQIELELRDSHLFFNVGQHIKVKLKGLYIGESNDLFKIGGVFTSFGNRSVGRLPKTVVFDHIFTSCKDNVGVEPTLVSLTNLSDNMISTLVKLENVEFAENLIGEPFAISNEETIRTVMDCEDNELGLLNSGYSTFHEQLIPAQSGTITGILTKKGNSFLLTVRNVEDINLMNDRCKDVIDEYSSNNVFISELADPNNNAGARFVEIYHSSDSKLSLKGWSLVRYTNANLTVSSSIDLSNYTIGAKSLLVISPNAEEFERVYGFAPDIIVGTNSPADSNGDDNIALVDPFGTIIDLYGVIGEDGSGTDHEFEDGRALRKPEINIANAEYNPQEWIIINDSGGSGTLNDPQIAPEDFTPGVR</sequence>
<comment type="caution">
    <text evidence="2">The sequence shown here is derived from an EMBL/GenBank/DDBJ whole genome shotgun (WGS) entry which is preliminary data.</text>
</comment>
<dbReference type="Gene3D" id="2.60.40.1260">
    <property type="entry name" value="Lamin Tail domain"/>
    <property type="match status" value="1"/>
</dbReference>
<evidence type="ECO:0000313" key="2">
    <source>
        <dbReference type="EMBL" id="MDO1512636.1"/>
    </source>
</evidence>
<keyword evidence="3" id="KW-1185">Reference proteome</keyword>
<feature type="domain" description="LTD" evidence="1">
    <location>
        <begin position="277"/>
        <end position="396"/>
    </location>
</feature>
<protein>
    <submittedName>
        <fullName evidence="2">DUF5689 domain-containing protein</fullName>
    </submittedName>
</protein>
<evidence type="ECO:0000313" key="3">
    <source>
        <dbReference type="Proteomes" id="UP001168579"/>
    </source>
</evidence>
<dbReference type="EMBL" id="JAUKUC010000001">
    <property type="protein sequence ID" value="MDO1512636.1"/>
    <property type="molecule type" value="Genomic_DNA"/>
</dbReference>
<dbReference type="InterPro" id="IPR043744">
    <property type="entry name" value="DUF5689"/>
</dbReference>
<dbReference type="Pfam" id="PF00932">
    <property type="entry name" value="LTD"/>
    <property type="match status" value="1"/>
</dbReference>
<dbReference type="InterPro" id="IPR036415">
    <property type="entry name" value="Lamin_tail_dom_sf"/>
</dbReference>
<accession>A0ABT8RP15</accession>
<proteinExistence type="predicted"/>
<dbReference type="Pfam" id="PF18942">
    <property type="entry name" value="DUF5689"/>
    <property type="match status" value="1"/>
</dbReference>
<gene>
    <name evidence="2" type="ORF">Q2T41_08210</name>
</gene>
<dbReference type="Proteomes" id="UP001168579">
    <property type="component" value="Unassembled WGS sequence"/>
</dbReference>
<dbReference type="InterPro" id="IPR001322">
    <property type="entry name" value="Lamin_tail_dom"/>
</dbReference>
<organism evidence="2 3">
    <name type="scientific">Maribacter confluentis</name>
    <dbReference type="NCBI Taxonomy" id="1656093"/>
    <lineage>
        <taxon>Bacteria</taxon>
        <taxon>Pseudomonadati</taxon>
        <taxon>Bacteroidota</taxon>
        <taxon>Flavobacteriia</taxon>
        <taxon>Flavobacteriales</taxon>
        <taxon>Flavobacteriaceae</taxon>
        <taxon>Maribacter</taxon>
    </lineage>
</organism>
<dbReference type="PROSITE" id="PS51841">
    <property type="entry name" value="LTD"/>
    <property type="match status" value="1"/>
</dbReference>
<dbReference type="SUPFAM" id="SSF74853">
    <property type="entry name" value="Lamin A/C globular tail domain"/>
    <property type="match status" value="1"/>
</dbReference>
<evidence type="ECO:0000259" key="1">
    <source>
        <dbReference type="PROSITE" id="PS51841"/>
    </source>
</evidence>
<reference evidence="2" key="1">
    <citation type="journal article" date="2014" name="Int. J. Syst. Evol. Microbiol.">
        <title>Complete genome of a new Firmicutes species belonging to the dominant human colonic microbiota ('Ruminococcus bicirculans') reveals two chromosomes and a selective capacity to utilize plant glucans.</title>
        <authorList>
            <consortium name="NISC Comparative Sequencing Program"/>
            <person name="Wegmann U."/>
            <person name="Louis P."/>
            <person name="Goesmann A."/>
            <person name="Henrissat B."/>
            <person name="Duncan S.H."/>
            <person name="Flint H.J."/>
        </authorList>
    </citation>
    <scope>NUCLEOTIDE SEQUENCE</scope>
    <source>
        <strain evidence="2">CECT 8869</strain>
    </source>
</reference>
<name>A0ABT8RP15_9FLAO</name>
<dbReference type="RefSeq" id="WP_304435680.1">
    <property type="nucleotide sequence ID" value="NZ_JAUKUC010000001.1"/>
</dbReference>